<dbReference type="PANTHER" id="PTHR43540">
    <property type="entry name" value="PEROXYUREIDOACRYLATE/UREIDOACRYLATE AMIDOHYDROLASE-RELATED"/>
    <property type="match status" value="1"/>
</dbReference>
<sequence length="271" mass="29064">MSANLTFGPPGREWHYSPSSKTYDLSGASSSSSSPRKLTIAATEGPEETLFTIAPEATALVIIDMQNFFLDARCMDHPNGLGAVGPTIEVIEKCREAGIQIIWLNWGLTDQDLTSMPAGVTRGFMTDILQPSTSSLHSYTGLGSDLGGGKGRCLVAGTWNADIYEPLKAHVQDSDLHCAKNRMSGLWRPEQALWERLGEREVSTVMFAGVNTDQCVLGTLVDAYNAGWNCILVDDCCGTTTKGAKEVTLSNVANCYGFVTDSTSLLAARVG</sequence>
<dbReference type="SUPFAM" id="SSF52499">
    <property type="entry name" value="Isochorismatase-like hydrolases"/>
    <property type="match status" value="1"/>
</dbReference>
<dbReference type="InterPro" id="IPR050272">
    <property type="entry name" value="Isochorismatase-like_hydrls"/>
</dbReference>
<name>A0A7D8UVS5_9HELO</name>
<dbReference type="Gene3D" id="3.40.50.850">
    <property type="entry name" value="Isochorismatase-like"/>
    <property type="match status" value="1"/>
</dbReference>
<evidence type="ECO:0000256" key="1">
    <source>
        <dbReference type="ARBA" id="ARBA00006336"/>
    </source>
</evidence>
<organism evidence="4 5">
    <name type="scientific">Lachnellula cervina</name>
    <dbReference type="NCBI Taxonomy" id="1316786"/>
    <lineage>
        <taxon>Eukaryota</taxon>
        <taxon>Fungi</taxon>
        <taxon>Dikarya</taxon>
        <taxon>Ascomycota</taxon>
        <taxon>Pezizomycotina</taxon>
        <taxon>Leotiomycetes</taxon>
        <taxon>Helotiales</taxon>
        <taxon>Lachnaceae</taxon>
        <taxon>Lachnellula</taxon>
    </lineage>
</organism>
<dbReference type="OrthoDB" id="167809at2759"/>
<feature type="domain" description="Isochorismatase-like" evidence="3">
    <location>
        <begin position="58"/>
        <end position="263"/>
    </location>
</feature>
<dbReference type="EMBL" id="QGMG01000014">
    <property type="protein sequence ID" value="TVY59086.1"/>
    <property type="molecule type" value="Genomic_DNA"/>
</dbReference>
<comment type="caution">
    <text evidence="4">The sequence shown here is derived from an EMBL/GenBank/DDBJ whole genome shotgun (WGS) entry which is preliminary data.</text>
</comment>
<accession>A0A7D8UVS5</accession>
<reference evidence="4 5" key="1">
    <citation type="submission" date="2018-05" db="EMBL/GenBank/DDBJ databases">
        <title>Whole genome sequencing for identification of molecular markers to develop diagnostic detection tools for the regulated plant pathogen Lachnellula willkommii.</title>
        <authorList>
            <person name="Giroux E."/>
            <person name="Bilodeau G."/>
        </authorList>
    </citation>
    <scope>NUCLEOTIDE SEQUENCE [LARGE SCALE GENOMIC DNA]</scope>
    <source>
        <strain evidence="4 5">CBS 625.97</strain>
    </source>
</reference>
<evidence type="ECO:0000313" key="4">
    <source>
        <dbReference type="EMBL" id="TVY59086.1"/>
    </source>
</evidence>
<dbReference type="InterPro" id="IPR036380">
    <property type="entry name" value="Isochorismatase-like_sf"/>
</dbReference>
<dbReference type="Pfam" id="PF00857">
    <property type="entry name" value="Isochorismatase"/>
    <property type="match status" value="1"/>
</dbReference>
<evidence type="ECO:0000259" key="3">
    <source>
        <dbReference type="Pfam" id="PF00857"/>
    </source>
</evidence>
<dbReference type="CDD" id="cd00431">
    <property type="entry name" value="cysteine_hydrolases"/>
    <property type="match status" value="1"/>
</dbReference>
<dbReference type="InterPro" id="IPR000868">
    <property type="entry name" value="Isochorismatase-like_dom"/>
</dbReference>
<evidence type="ECO:0000256" key="2">
    <source>
        <dbReference type="ARBA" id="ARBA00022801"/>
    </source>
</evidence>
<keyword evidence="5" id="KW-1185">Reference proteome</keyword>
<evidence type="ECO:0000313" key="5">
    <source>
        <dbReference type="Proteomes" id="UP000481288"/>
    </source>
</evidence>
<gene>
    <name evidence="4" type="primary">rutB_0</name>
    <name evidence="4" type="ORF">LCER1_G000681</name>
</gene>
<dbReference type="Proteomes" id="UP000481288">
    <property type="component" value="Unassembled WGS sequence"/>
</dbReference>
<proteinExistence type="inferred from homology"/>
<keyword evidence="2 4" id="KW-0378">Hydrolase</keyword>
<dbReference type="GO" id="GO:0016787">
    <property type="term" value="F:hydrolase activity"/>
    <property type="evidence" value="ECO:0007669"/>
    <property type="project" value="UniProtKB-KW"/>
</dbReference>
<protein>
    <submittedName>
        <fullName evidence="4">Peroxyureidoacrylate/ureidoacrylate amidohydrolase RutB</fullName>
    </submittedName>
</protein>
<comment type="similarity">
    <text evidence="1">Belongs to the isochorismatase family.</text>
</comment>
<dbReference type="AlphaFoldDB" id="A0A7D8UVS5"/>
<dbReference type="PANTHER" id="PTHR43540:SF9">
    <property type="entry name" value="FAMILY HYDROLASE, PUTATIVE (AFU_ORTHOLOGUE AFUA_2G08700)-RELATED"/>
    <property type="match status" value="1"/>
</dbReference>